<sequence length="385" mass="40977">MPAPVDTEQEAEAEAPIDPARVRDLLESYFQQGLTDGLPVVPITASYVEEFLATVSRGPGDVLFEIPHLNRRLTVQLAAANAAMAGCLPEYFPVVVAAWEAVAQEPYPKAGIWQSTTGPAPLFIVNGPIRERLGINSAGNVFGSGIRPNATIGRAIRLGAINAFGLAPHKLDQATQATPAKFSACFGENEEASPWEPLHVEHGFAATQSTVAAATIRAVSHIEARHTVVPEQLARDLLTTITRSGALMHEFTNAIVVLSPEHAAVFADAGWSKADLRTHLFEGAVVSREELRSLGKEAVSRHTRWRLPADHPDAVPDRAAESGETRGVRVLERPESVQVVVAGANNAGVSAVADIFTSGSIDPEVPLSLSPVDDRAATTNQEGAR</sequence>
<name>A0A917MNE8_9MICO</name>
<keyword evidence="3" id="KW-1185">Reference proteome</keyword>
<proteinExistence type="predicted"/>
<reference evidence="2" key="2">
    <citation type="submission" date="2020-09" db="EMBL/GenBank/DDBJ databases">
        <authorList>
            <person name="Sun Q."/>
            <person name="Zhou Y."/>
        </authorList>
    </citation>
    <scope>NUCLEOTIDE SEQUENCE</scope>
    <source>
        <strain evidence="2">CGMCC 1.15794</strain>
    </source>
</reference>
<dbReference type="Proteomes" id="UP000657592">
    <property type="component" value="Unassembled WGS sequence"/>
</dbReference>
<protein>
    <submittedName>
        <fullName evidence="2">Uncharacterized protein</fullName>
    </submittedName>
</protein>
<dbReference type="AlphaFoldDB" id="A0A917MNE8"/>
<dbReference type="RefSeq" id="WP_188755483.1">
    <property type="nucleotide sequence ID" value="NZ_BMJY01000004.1"/>
</dbReference>
<dbReference type="EMBL" id="BMJY01000004">
    <property type="protein sequence ID" value="GGH40925.1"/>
    <property type="molecule type" value="Genomic_DNA"/>
</dbReference>
<feature type="region of interest" description="Disordered" evidence="1">
    <location>
        <begin position="362"/>
        <end position="385"/>
    </location>
</feature>
<evidence type="ECO:0000256" key="1">
    <source>
        <dbReference type="SAM" id="MobiDB-lite"/>
    </source>
</evidence>
<evidence type="ECO:0000313" key="3">
    <source>
        <dbReference type="Proteomes" id="UP000657592"/>
    </source>
</evidence>
<evidence type="ECO:0000313" key="2">
    <source>
        <dbReference type="EMBL" id="GGH40925.1"/>
    </source>
</evidence>
<reference evidence="2" key="1">
    <citation type="journal article" date="2014" name="Int. J. Syst. Evol. Microbiol.">
        <title>Complete genome sequence of Corynebacterium casei LMG S-19264T (=DSM 44701T), isolated from a smear-ripened cheese.</title>
        <authorList>
            <consortium name="US DOE Joint Genome Institute (JGI-PGF)"/>
            <person name="Walter F."/>
            <person name="Albersmeier A."/>
            <person name="Kalinowski J."/>
            <person name="Ruckert C."/>
        </authorList>
    </citation>
    <scope>NUCLEOTIDE SEQUENCE</scope>
    <source>
        <strain evidence="2">CGMCC 1.15794</strain>
    </source>
</reference>
<accession>A0A917MNE8</accession>
<feature type="region of interest" description="Disordered" evidence="1">
    <location>
        <begin position="307"/>
        <end position="327"/>
    </location>
</feature>
<organism evidence="2 3">
    <name type="scientific">Microbacterium album</name>
    <dbReference type="NCBI Taxonomy" id="2053191"/>
    <lineage>
        <taxon>Bacteria</taxon>
        <taxon>Bacillati</taxon>
        <taxon>Actinomycetota</taxon>
        <taxon>Actinomycetes</taxon>
        <taxon>Micrococcales</taxon>
        <taxon>Microbacteriaceae</taxon>
        <taxon>Microbacterium</taxon>
    </lineage>
</organism>
<comment type="caution">
    <text evidence="2">The sequence shown here is derived from an EMBL/GenBank/DDBJ whole genome shotgun (WGS) entry which is preliminary data.</text>
</comment>
<gene>
    <name evidence="2" type="ORF">GCM10010921_13180</name>
</gene>